<accession>A0A1Q5P469</accession>
<name>A0A1Q5P469_9BACI</name>
<dbReference type="RefSeq" id="WP_073710889.1">
    <property type="nucleotide sequence ID" value="NZ_MRWQ01000005.1"/>
</dbReference>
<dbReference type="EMBL" id="MRWQ01000005">
    <property type="protein sequence ID" value="OKL37008.1"/>
    <property type="molecule type" value="Genomic_DNA"/>
</dbReference>
<organism evidence="1 2">
    <name type="scientific">Domibacillus mangrovi</name>
    <dbReference type="NCBI Taxonomy" id="1714354"/>
    <lineage>
        <taxon>Bacteria</taxon>
        <taxon>Bacillati</taxon>
        <taxon>Bacillota</taxon>
        <taxon>Bacilli</taxon>
        <taxon>Bacillales</taxon>
        <taxon>Bacillaceae</taxon>
        <taxon>Domibacillus</taxon>
    </lineage>
</organism>
<dbReference type="OrthoDB" id="2973292at2"/>
<reference evidence="1 2" key="1">
    <citation type="submission" date="2016-12" db="EMBL/GenBank/DDBJ databases">
        <title>Domibacillus sp. SAOS 44 whole genome sequencing.</title>
        <authorList>
            <person name="Verma A."/>
            <person name="Krishnamurthi S."/>
        </authorList>
    </citation>
    <scope>NUCLEOTIDE SEQUENCE [LARGE SCALE GENOMIC DNA]</scope>
    <source>
        <strain evidence="1 2">SAOS 44</strain>
    </source>
</reference>
<gene>
    <name evidence="1" type="ORF">BLL40_05295</name>
</gene>
<dbReference type="AlphaFoldDB" id="A0A1Q5P469"/>
<evidence type="ECO:0000313" key="1">
    <source>
        <dbReference type="EMBL" id="OKL37008.1"/>
    </source>
</evidence>
<evidence type="ECO:0008006" key="3">
    <source>
        <dbReference type="Google" id="ProtNLM"/>
    </source>
</evidence>
<dbReference type="Proteomes" id="UP000186524">
    <property type="component" value="Unassembled WGS sequence"/>
</dbReference>
<evidence type="ECO:0000313" key="2">
    <source>
        <dbReference type="Proteomes" id="UP000186524"/>
    </source>
</evidence>
<proteinExistence type="predicted"/>
<protein>
    <recommendedName>
        <fullName evidence="3">RiboL-PSP-HEPN domain-containing protein</fullName>
    </recommendedName>
</protein>
<comment type="caution">
    <text evidence="1">The sequence shown here is derived from an EMBL/GenBank/DDBJ whole genome shotgun (WGS) entry which is preliminary data.</text>
</comment>
<sequence length="198" mass="22959">MSELSFMDNVESKGYGTKSEMYLVYLDIMGRFMDYEMAYKYVEGSAKVEIESATEPGLHLLLEPIILPSIANAMFLAIYGDFEAFLNRICVVHRSNNSYTLGYRDLYGNGIERAVTYLNKVVGLKDIKKSIEWNDLRDWNKIRNILVHNNGVTRDEKDAEAMRKLKIKADNEYNRVSMSIEDLDRFHNLIVQFLMKCV</sequence>
<keyword evidence="2" id="KW-1185">Reference proteome</keyword>